<dbReference type="HOGENOM" id="CLU_056063_2_0_1"/>
<feature type="transmembrane region" description="Helical" evidence="1">
    <location>
        <begin position="103"/>
        <end position="131"/>
    </location>
</feature>
<keyword evidence="3" id="KW-1185">Reference proteome</keyword>
<dbReference type="GeneID" id="9801555"/>
<dbReference type="AlphaFoldDB" id="E3LY87"/>
<dbReference type="OMA" id="KLAYFYP"/>
<reference evidence="2" key="1">
    <citation type="submission" date="2007-07" db="EMBL/GenBank/DDBJ databases">
        <title>PCAP assembly of the Caenorhabditis remanei genome.</title>
        <authorList>
            <consortium name="The Caenorhabditis remanei Sequencing Consortium"/>
            <person name="Wilson R.K."/>
        </authorList>
    </citation>
    <scope>NUCLEOTIDE SEQUENCE [LARGE SCALE GENOMIC DNA]</scope>
    <source>
        <strain evidence="2">PB4641</strain>
    </source>
</reference>
<sequence length="389" mass="45076">MSYENASKFDLSEIPSTYLLIGGIGGCGFLIYLVSILIIFPLYVYVHRLNRKTEKLAYFYPITKHFYSVMCSMQFYIYVTTSITIISWLFFDLPAAGSVLLVSFFFVYFVAITVTSVQNVLLFVLAVRRFLILFLPNFKKVISIDPKSFKLWLRILYGFYIFIQVASKIVKLFCGTDSLARTSFLKFENKTERVMNLTEKYEDCSSTVDFIYVRIYLAGDLLVMFAAVLYAIMFIKIRKWSKMTSADSSNSPEKYIFYQTLLIVVTKLLAISTILLLTYQRGFDYDWAFTTFVLTDISTTPFVIQGSYLLCNRTNVDTILSIQFKKLKTWKMIICGGGSVSEGRQRRREFKMKIYEAKRKAQEMIRGDKTITKLVVNVIPINRRTENVT</sequence>
<evidence type="ECO:0000313" key="2">
    <source>
        <dbReference type="EMBL" id="EFO84877.1"/>
    </source>
</evidence>
<dbReference type="FunCoup" id="E3LY87">
    <property type="interactions" value="2"/>
</dbReference>
<keyword evidence="1" id="KW-0472">Membrane</keyword>
<dbReference type="RefSeq" id="XP_003111377.2">
    <property type="nucleotide sequence ID" value="XM_003111329.2"/>
</dbReference>
<dbReference type="Pfam" id="PF10325">
    <property type="entry name" value="7TM_GPCR_Srz"/>
    <property type="match status" value="1"/>
</dbReference>
<evidence type="ECO:0000256" key="1">
    <source>
        <dbReference type="SAM" id="Phobius"/>
    </source>
</evidence>
<keyword evidence="1" id="KW-0812">Transmembrane</keyword>
<name>E3LY87_CAERE</name>
<organism evidence="3">
    <name type="scientific">Caenorhabditis remanei</name>
    <name type="common">Caenorhabditis vulgaris</name>
    <dbReference type="NCBI Taxonomy" id="31234"/>
    <lineage>
        <taxon>Eukaryota</taxon>
        <taxon>Metazoa</taxon>
        <taxon>Ecdysozoa</taxon>
        <taxon>Nematoda</taxon>
        <taxon>Chromadorea</taxon>
        <taxon>Rhabditida</taxon>
        <taxon>Rhabditina</taxon>
        <taxon>Rhabditomorpha</taxon>
        <taxon>Rhabditoidea</taxon>
        <taxon>Rhabditidae</taxon>
        <taxon>Peloderinae</taxon>
        <taxon>Caenorhabditis</taxon>
    </lineage>
</organism>
<accession>E3LY87</accession>
<dbReference type="OrthoDB" id="5859983at2759"/>
<dbReference type="KEGG" id="crq:GCK72_001009"/>
<gene>
    <name evidence="2" type="primary">Cre-srz-4</name>
    <name evidence="2" type="ORF">CRE_03779</name>
</gene>
<feature type="transmembrane region" description="Helical" evidence="1">
    <location>
        <begin position="215"/>
        <end position="235"/>
    </location>
</feature>
<evidence type="ECO:0000313" key="3">
    <source>
        <dbReference type="Proteomes" id="UP000008281"/>
    </source>
</evidence>
<keyword evidence="1" id="KW-1133">Transmembrane helix</keyword>
<dbReference type="PANTHER" id="PTHR31720">
    <property type="entry name" value="SERPENTINE RECEPTOR, CLASS Z-RELATED"/>
    <property type="match status" value="1"/>
</dbReference>
<feature type="transmembrane region" description="Helical" evidence="1">
    <location>
        <begin position="285"/>
        <end position="304"/>
    </location>
</feature>
<dbReference type="Proteomes" id="UP000008281">
    <property type="component" value="Unassembled WGS sequence"/>
</dbReference>
<proteinExistence type="predicted"/>
<feature type="transmembrane region" description="Helical" evidence="1">
    <location>
        <begin position="151"/>
        <end position="170"/>
    </location>
</feature>
<dbReference type="EMBL" id="DS268418">
    <property type="protein sequence ID" value="EFO84877.1"/>
    <property type="molecule type" value="Genomic_DNA"/>
</dbReference>
<feature type="transmembrane region" description="Helical" evidence="1">
    <location>
        <begin position="66"/>
        <end position="91"/>
    </location>
</feature>
<feature type="transmembrane region" description="Helical" evidence="1">
    <location>
        <begin position="256"/>
        <end position="279"/>
    </location>
</feature>
<dbReference type="InterPro" id="IPR018817">
    <property type="entry name" value="7TM_GPCR_serpentine_rcpt_Srz"/>
</dbReference>
<dbReference type="CTD" id="9801555"/>
<protein>
    <submittedName>
        <fullName evidence="2">CRE-SRZ-4 protein</fullName>
    </submittedName>
</protein>
<dbReference type="InParanoid" id="E3LY87"/>
<feature type="transmembrane region" description="Helical" evidence="1">
    <location>
        <begin position="20"/>
        <end position="45"/>
    </location>
</feature>
<dbReference type="PANTHER" id="PTHR31720:SF4">
    <property type="entry name" value="SERPENTINE RECEPTOR, CLASS Z"/>
    <property type="match status" value="1"/>
</dbReference>
<dbReference type="eggNOG" id="ENOG502THD3">
    <property type="taxonomic scope" value="Eukaryota"/>
</dbReference>